<gene>
    <name evidence="1" type="ORF">D7V21_12400</name>
</gene>
<dbReference type="Pfam" id="PF19673">
    <property type="entry name" value="DUF6176"/>
    <property type="match status" value="1"/>
</dbReference>
<protein>
    <submittedName>
        <fullName evidence="1">Uncharacterized protein</fullName>
    </submittedName>
</protein>
<comment type="caution">
    <text evidence="1">The sequence shown here is derived from an EMBL/GenBank/DDBJ whole genome shotgun (WGS) entry which is preliminary data.</text>
</comment>
<dbReference type="RefSeq" id="WP_120370779.1">
    <property type="nucleotide sequence ID" value="NZ_RAXU01000016.1"/>
</dbReference>
<sequence>MDVGAALIKLKPHTWSKVEKWQQQLEQRKVEAIATLQAEGVTVESWFHVQIEAQDYLIAYMRAVDLAKAQQIAKTSPFEIDQVHQQFKRDSWEKVIPATLLLDLDNGDQISLDLKNNEQPSNPNAE</sequence>
<dbReference type="InterPro" id="IPR046174">
    <property type="entry name" value="DUF6176"/>
</dbReference>
<dbReference type="EMBL" id="RAXU01000016">
    <property type="protein sequence ID" value="RKG32183.1"/>
    <property type="molecule type" value="Genomic_DNA"/>
</dbReference>
<accession>A0A3A8EUT0</accession>
<reference evidence="1 2" key="1">
    <citation type="submission" date="2018-09" db="EMBL/GenBank/DDBJ databases">
        <title>The draft genome of Acinetobacter spp. strains.</title>
        <authorList>
            <person name="Qin J."/>
            <person name="Feng Y."/>
            <person name="Zong Z."/>
        </authorList>
    </citation>
    <scope>NUCLEOTIDE SEQUENCE [LARGE SCALE GENOMIC DNA]</scope>
    <source>
        <strain evidence="1 2">WCHAc060096</strain>
    </source>
</reference>
<name>A0A3A8EUT0_9GAMM</name>
<evidence type="ECO:0000313" key="1">
    <source>
        <dbReference type="EMBL" id="RKG32183.1"/>
    </source>
</evidence>
<organism evidence="1 2">
    <name type="scientific">Acinetobacter guerrae</name>
    <dbReference type="NCBI Taxonomy" id="1843371"/>
    <lineage>
        <taxon>Bacteria</taxon>
        <taxon>Pseudomonadati</taxon>
        <taxon>Pseudomonadota</taxon>
        <taxon>Gammaproteobacteria</taxon>
        <taxon>Moraxellales</taxon>
        <taxon>Moraxellaceae</taxon>
        <taxon>Acinetobacter</taxon>
    </lineage>
</organism>
<dbReference type="Proteomes" id="UP000269001">
    <property type="component" value="Unassembled WGS sequence"/>
</dbReference>
<dbReference type="AlphaFoldDB" id="A0A3A8EUT0"/>
<evidence type="ECO:0000313" key="2">
    <source>
        <dbReference type="Proteomes" id="UP000269001"/>
    </source>
</evidence>
<proteinExistence type="predicted"/>
<keyword evidence="2" id="KW-1185">Reference proteome</keyword>